<dbReference type="GO" id="GO:0005524">
    <property type="term" value="F:ATP binding"/>
    <property type="evidence" value="ECO:0007669"/>
    <property type="project" value="InterPro"/>
</dbReference>
<dbReference type="PIRSF" id="PIRSF036612">
    <property type="entry name" value="ABC_ATP_LytTR"/>
    <property type="match status" value="1"/>
</dbReference>
<dbReference type="OrthoDB" id="9809318at2"/>
<dbReference type="InterPro" id="IPR027417">
    <property type="entry name" value="P-loop_NTPase"/>
</dbReference>
<dbReference type="InterPro" id="IPR003439">
    <property type="entry name" value="ABC_transporter-like_ATP-bd"/>
</dbReference>
<dbReference type="InterPro" id="IPR046947">
    <property type="entry name" value="LytR-like"/>
</dbReference>
<dbReference type="InterPro" id="IPR007492">
    <property type="entry name" value="LytTR_DNA-bd_dom"/>
</dbReference>
<dbReference type="STRING" id="1122155.SAMN02745158_04111"/>
<protein>
    <submittedName>
        <fullName evidence="2">Transcriptional regulator, LytTR family</fullName>
    </submittedName>
</protein>
<name>A0A1M5CEQ5_9CLOT</name>
<organism evidence="2 3">
    <name type="scientific">Lactonifactor longoviformis DSM 17459</name>
    <dbReference type="NCBI Taxonomy" id="1122155"/>
    <lineage>
        <taxon>Bacteria</taxon>
        <taxon>Bacillati</taxon>
        <taxon>Bacillota</taxon>
        <taxon>Clostridia</taxon>
        <taxon>Eubacteriales</taxon>
        <taxon>Clostridiaceae</taxon>
        <taxon>Lactonifactor</taxon>
    </lineage>
</organism>
<proteinExistence type="predicted"/>
<dbReference type="GO" id="GO:0016887">
    <property type="term" value="F:ATP hydrolysis activity"/>
    <property type="evidence" value="ECO:0007669"/>
    <property type="project" value="InterPro"/>
</dbReference>
<dbReference type="AlphaFoldDB" id="A0A1M5CEQ5"/>
<reference evidence="2 3" key="1">
    <citation type="submission" date="2016-11" db="EMBL/GenBank/DDBJ databases">
        <authorList>
            <person name="Jaros S."/>
            <person name="Januszkiewicz K."/>
            <person name="Wedrychowicz H."/>
        </authorList>
    </citation>
    <scope>NUCLEOTIDE SEQUENCE [LARGE SCALE GENOMIC DNA]</scope>
    <source>
        <strain evidence="2 3">DSM 17459</strain>
    </source>
</reference>
<gene>
    <name evidence="2" type="ORF">SAMN02745158_04111</name>
</gene>
<dbReference type="PANTHER" id="PTHR37299">
    <property type="entry name" value="TRANSCRIPTIONAL REGULATOR-RELATED"/>
    <property type="match status" value="1"/>
</dbReference>
<dbReference type="SUPFAM" id="SSF52540">
    <property type="entry name" value="P-loop containing nucleoside triphosphate hydrolases"/>
    <property type="match status" value="1"/>
</dbReference>
<sequence>MDTKIYDSIPELLEGLSDHGSIHLECNQEVAEDIFQYIRSHWGAADTAFLTFQDKGYERQTVMEYIGFFHRLFGETRAVEDILEDFDLGDVRKAKMRSLRPGEYTKIQLARVSMQNAKLYFLAEPLTNLNEGAMGKILRWIEERREAGAQFVTINSSLRYALMMPGTAFYAEDGKFCEVEKDGEESEALEEELEILKIPAKSGNSTLLFEPREIDYVESMNKCSYLSVRGTLYQTQLPMYELEEVLKKAGFFRCHRSYLVNIQKAERFEKWTKNSYVLILNNKEHSQIPLSKGRIEEMKETFHW</sequence>
<dbReference type="RefSeq" id="WP_084068170.1">
    <property type="nucleotide sequence ID" value="NZ_FQVI01000039.1"/>
</dbReference>
<accession>A0A1M5CEQ5</accession>
<evidence type="ECO:0000259" key="1">
    <source>
        <dbReference type="PROSITE" id="PS50930"/>
    </source>
</evidence>
<feature type="domain" description="HTH LytTR-type" evidence="1">
    <location>
        <begin position="198"/>
        <end position="304"/>
    </location>
</feature>
<dbReference type="PROSITE" id="PS50930">
    <property type="entry name" value="HTH_LYTTR"/>
    <property type="match status" value="1"/>
</dbReference>
<dbReference type="InterPro" id="IPR012046">
    <property type="entry name" value="LytTR_ABC"/>
</dbReference>
<evidence type="ECO:0000313" key="3">
    <source>
        <dbReference type="Proteomes" id="UP000184245"/>
    </source>
</evidence>
<dbReference type="GO" id="GO:0003677">
    <property type="term" value="F:DNA binding"/>
    <property type="evidence" value="ECO:0007669"/>
    <property type="project" value="InterPro"/>
</dbReference>
<dbReference type="PANTHER" id="PTHR37299:SF1">
    <property type="entry name" value="STAGE 0 SPORULATION PROTEIN A HOMOLOG"/>
    <property type="match status" value="1"/>
</dbReference>
<dbReference type="Gene3D" id="2.40.50.1020">
    <property type="entry name" value="LytTr DNA-binding domain"/>
    <property type="match status" value="1"/>
</dbReference>
<dbReference type="SMART" id="SM00850">
    <property type="entry name" value="LytTR"/>
    <property type="match status" value="1"/>
</dbReference>
<dbReference type="Gene3D" id="3.40.50.300">
    <property type="entry name" value="P-loop containing nucleotide triphosphate hydrolases"/>
    <property type="match status" value="1"/>
</dbReference>
<dbReference type="EMBL" id="FQVI01000039">
    <property type="protein sequence ID" value="SHF53156.1"/>
    <property type="molecule type" value="Genomic_DNA"/>
</dbReference>
<evidence type="ECO:0000313" key="2">
    <source>
        <dbReference type="EMBL" id="SHF53156.1"/>
    </source>
</evidence>
<dbReference type="GO" id="GO:0000156">
    <property type="term" value="F:phosphorelay response regulator activity"/>
    <property type="evidence" value="ECO:0007669"/>
    <property type="project" value="InterPro"/>
</dbReference>
<dbReference type="Pfam" id="PF00005">
    <property type="entry name" value="ABC_tran"/>
    <property type="match status" value="1"/>
</dbReference>
<keyword evidence="3" id="KW-1185">Reference proteome</keyword>
<dbReference type="Pfam" id="PF04397">
    <property type="entry name" value="LytTR"/>
    <property type="match status" value="1"/>
</dbReference>
<dbReference type="Proteomes" id="UP000184245">
    <property type="component" value="Unassembled WGS sequence"/>
</dbReference>